<reference evidence="2 3" key="1">
    <citation type="submission" date="2022-11" db="EMBL/GenBank/DDBJ databases">
        <title>Whole genome sequence of Eschrichtius robustus ER-17-0199.</title>
        <authorList>
            <person name="Bruniche-Olsen A."/>
            <person name="Black A.N."/>
            <person name="Fields C.J."/>
            <person name="Walden K."/>
            <person name="Dewoody J.A."/>
        </authorList>
    </citation>
    <scope>NUCLEOTIDE SEQUENCE [LARGE SCALE GENOMIC DNA]</scope>
    <source>
        <strain evidence="2">ER-17-0199</strain>
        <tissue evidence="2">Blubber</tissue>
    </source>
</reference>
<evidence type="ECO:0000313" key="3">
    <source>
        <dbReference type="Proteomes" id="UP001159641"/>
    </source>
</evidence>
<keyword evidence="3" id="KW-1185">Reference proteome</keyword>
<feature type="region of interest" description="Disordered" evidence="1">
    <location>
        <begin position="1"/>
        <end position="24"/>
    </location>
</feature>
<sequence length="86" mass="9412">MGETMSRRLKLQLGGDADMEERAFPNPFPDYEAAAAVPAEEPPRARPQLTPDELGLPFHSDGKVSRRPAAGLGPSQALGEGERRRW</sequence>
<evidence type="ECO:0000313" key="2">
    <source>
        <dbReference type="EMBL" id="KAJ8778754.1"/>
    </source>
</evidence>
<dbReference type="Proteomes" id="UP001159641">
    <property type="component" value="Unassembled WGS sequence"/>
</dbReference>
<dbReference type="EMBL" id="JAIQCJ010002240">
    <property type="protein sequence ID" value="KAJ8778754.1"/>
    <property type="molecule type" value="Genomic_DNA"/>
</dbReference>
<evidence type="ECO:0000256" key="1">
    <source>
        <dbReference type="SAM" id="MobiDB-lite"/>
    </source>
</evidence>
<organism evidence="2 3">
    <name type="scientific">Eschrichtius robustus</name>
    <name type="common">California gray whale</name>
    <name type="synonym">Eschrichtius gibbosus</name>
    <dbReference type="NCBI Taxonomy" id="9764"/>
    <lineage>
        <taxon>Eukaryota</taxon>
        <taxon>Metazoa</taxon>
        <taxon>Chordata</taxon>
        <taxon>Craniata</taxon>
        <taxon>Vertebrata</taxon>
        <taxon>Euteleostomi</taxon>
        <taxon>Mammalia</taxon>
        <taxon>Eutheria</taxon>
        <taxon>Laurasiatheria</taxon>
        <taxon>Artiodactyla</taxon>
        <taxon>Whippomorpha</taxon>
        <taxon>Cetacea</taxon>
        <taxon>Mysticeti</taxon>
        <taxon>Eschrichtiidae</taxon>
        <taxon>Eschrichtius</taxon>
    </lineage>
</organism>
<feature type="region of interest" description="Disordered" evidence="1">
    <location>
        <begin position="37"/>
        <end position="86"/>
    </location>
</feature>
<proteinExistence type="predicted"/>
<protein>
    <submittedName>
        <fullName evidence="2">Uncharacterized protein</fullName>
    </submittedName>
</protein>
<accession>A0AB34GGI0</accession>
<comment type="caution">
    <text evidence="2">The sequence shown here is derived from an EMBL/GenBank/DDBJ whole genome shotgun (WGS) entry which is preliminary data.</text>
</comment>
<name>A0AB34GGI0_ESCRO</name>
<gene>
    <name evidence="2" type="ORF">J1605_013431</name>
</gene>
<dbReference type="AlphaFoldDB" id="A0AB34GGI0"/>